<evidence type="ECO:0008006" key="3">
    <source>
        <dbReference type="Google" id="ProtNLM"/>
    </source>
</evidence>
<dbReference type="InterPro" id="IPR011048">
    <property type="entry name" value="Haem_d1_sf"/>
</dbReference>
<comment type="caution">
    <text evidence="1">The sequence shown here is derived from an EMBL/GenBank/DDBJ whole genome shotgun (WGS) entry which is preliminary data.</text>
</comment>
<proteinExistence type="predicted"/>
<accession>A0A0E2AT23</accession>
<name>A0A0E2AT23_BACFG</name>
<dbReference type="PANTHER" id="PTHR47197">
    <property type="entry name" value="PROTEIN NIRF"/>
    <property type="match status" value="1"/>
</dbReference>
<dbReference type="Gene3D" id="2.130.10.10">
    <property type="entry name" value="YVTN repeat-like/Quinoprotein amine dehydrogenase"/>
    <property type="match status" value="1"/>
</dbReference>
<dbReference type="PATRIC" id="fig|997883.3.peg.1655"/>
<reference evidence="1 2" key="1">
    <citation type="submission" date="2012-02" db="EMBL/GenBank/DDBJ databases">
        <title>The Genome Sequence of Bacteroides fragilis CL07T12C05.</title>
        <authorList>
            <consortium name="The Broad Institute Genome Sequencing Platform"/>
            <person name="Earl A."/>
            <person name="Ward D."/>
            <person name="Feldgarden M."/>
            <person name="Gevers D."/>
            <person name="Zitomersky N.L."/>
            <person name="Coyne M.J."/>
            <person name="Comstock L.E."/>
            <person name="Young S.K."/>
            <person name="Zeng Q."/>
            <person name="Gargeya S."/>
            <person name="Fitzgerald M."/>
            <person name="Haas B."/>
            <person name="Abouelleil A."/>
            <person name="Alvarado L."/>
            <person name="Arachchi H.M."/>
            <person name="Berlin A."/>
            <person name="Chapman S.B."/>
            <person name="Gearin G."/>
            <person name="Goldberg J."/>
            <person name="Griggs A."/>
            <person name="Gujja S."/>
            <person name="Hansen M."/>
            <person name="Heiman D."/>
            <person name="Howarth C."/>
            <person name="Larimer J."/>
            <person name="Lui A."/>
            <person name="MacDonald P.J.P."/>
            <person name="McCowen C."/>
            <person name="Montmayeur A."/>
            <person name="Murphy C."/>
            <person name="Neiman D."/>
            <person name="Pearson M."/>
            <person name="Priest M."/>
            <person name="Roberts A."/>
            <person name="Saif S."/>
            <person name="Shea T."/>
            <person name="Sisk P."/>
            <person name="Stolte C."/>
            <person name="Sykes S."/>
            <person name="Wortman J."/>
            <person name="Nusbaum C."/>
            <person name="Birren B."/>
        </authorList>
    </citation>
    <scope>NUCLEOTIDE SEQUENCE [LARGE SCALE GENOMIC DNA]</scope>
    <source>
        <strain evidence="1 2">CL07T12C05</strain>
    </source>
</reference>
<dbReference type="InterPro" id="IPR031815">
    <property type="entry name" value="DUF5074"/>
</dbReference>
<dbReference type="SUPFAM" id="SSF51004">
    <property type="entry name" value="C-terminal (heme d1) domain of cytochrome cd1-nitrite reductase"/>
    <property type="match status" value="1"/>
</dbReference>
<organism evidence="1 2">
    <name type="scientific">Bacteroides fragilis CL07T12C05</name>
    <dbReference type="NCBI Taxonomy" id="997883"/>
    <lineage>
        <taxon>Bacteria</taxon>
        <taxon>Pseudomonadati</taxon>
        <taxon>Bacteroidota</taxon>
        <taxon>Bacteroidia</taxon>
        <taxon>Bacteroidales</taxon>
        <taxon>Bacteroidaceae</taxon>
        <taxon>Bacteroides</taxon>
    </lineage>
</organism>
<dbReference type="RefSeq" id="WP_005795175.1">
    <property type="nucleotide sequence ID" value="NZ_JH724215.1"/>
</dbReference>
<protein>
    <recommendedName>
        <fullName evidence="3">40-residue YVTN family beta-propeller</fullName>
    </recommendedName>
</protein>
<dbReference type="Proteomes" id="UP000003879">
    <property type="component" value="Unassembled WGS sequence"/>
</dbReference>
<dbReference type="EMBL" id="AGXN01000009">
    <property type="protein sequence ID" value="EIY97752.1"/>
    <property type="molecule type" value="Genomic_DNA"/>
</dbReference>
<dbReference type="AlphaFoldDB" id="A0A0E2AT23"/>
<gene>
    <name evidence="1" type="ORF">HMPREF1056_01574</name>
</gene>
<dbReference type="InterPro" id="IPR015943">
    <property type="entry name" value="WD40/YVTN_repeat-like_dom_sf"/>
</dbReference>
<dbReference type="PANTHER" id="PTHR47197:SF3">
    <property type="entry name" value="DIHYDRO-HEME D1 DEHYDROGENASE"/>
    <property type="match status" value="1"/>
</dbReference>
<evidence type="ECO:0000313" key="1">
    <source>
        <dbReference type="EMBL" id="EIY97752.1"/>
    </source>
</evidence>
<dbReference type="HOGENOM" id="CLU_027055_0_0_10"/>
<dbReference type="InterPro" id="IPR051200">
    <property type="entry name" value="Host-pathogen_enzymatic-act"/>
</dbReference>
<evidence type="ECO:0000313" key="2">
    <source>
        <dbReference type="Proteomes" id="UP000003879"/>
    </source>
</evidence>
<dbReference type="Pfam" id="PF16819">
    <property type="entry name" value="DUF5074"/>
    <property type="match status" value="1"/>
</dbReference>
<sequence>MKTTSFNNGRSNSSSLFRRGIGGVSFFFLLLFLLLFASCDDLEDTDTPSGGDGGMPAETGTAELYILSEGLFNLNNSSLALYSFKNNQLNTDYFRSINRRGLGDTANDMGIYGSKLYIVVNVSSQIEVVDLQSGKSVKQIPMLSENGSSRQPRNIAFDGGKAYVCSFDGTVARIDTASLSIDALTRAGRNPDGICVQNGKLYVSNSGGLDWEGIGVDRTVSVIDIPSFTEIKKIEVGPNPGDIQAGPDGSVYVATHGENIEAGDYHFVQIDGHTDQVVRTFDEKVLSFTIHDNMAYLYNYDYRTQDSQIKVFNLKAGKTERENFITDGTTIRTPYSISVNPYSGNVYITDAYDYKVKGDVLCFSPQGQLIFKLPNVGINSNTVLFRNKASQGNPDENPADPEAGAFANKVLEYNPAPSQYMNTSYTAYEEGFTGIQVLARATELLQDRTTCLFTLGGFGGNITVGFDHTIPNVPGEYDFKIYGNAYYDMYGTLLDKPGGNSEPGIVLVSKDTNGNGLPDDEWYELAGSEYNSPATIRNYEITYYRPTPADGDVKWKDNQGKEGYIYRNTYHTQGSYYPAWMPAEITFRGSRLADNSINEPRPGMPEHWVGYCYAWGYADNHPNNTEYSQFKIDWAVDKDGKPVHLDGIDFVKIYTAVNQNCGWLGEASTEIQAVEDLHYKK</sequence>